<dbReference type="Gene3D" id="3.40.50.720">
    <property type="entry name" value="NAD(P)-binding Rossmann-like Domain"/>
    <property type="match status" value="1"/>
</dbReference>
<comment type="caution">
    <text evidence="1">The sequence shown here is derived from an EMBL/GenBank/DDBJ whole genome shotgun (WGS) entry which is preliminary data.</text>
</comment>
<protein>
    <submittedName>
        <fullName evidence="1">TOMM leader peptide-binding protein</fullName>
    </submittedName>
</protein>
<proteinExistence type="predicted"/>
<dbReference type="Proteomes" id="UP001072034">
    <property type="component" value="Unassembled WGS sequence"/>
</dbReference>
<name>A0ABT4I7S9_9ACTO</name>
<accession>A0ABT4I7S9</accession>
<keyword evidence="2" id="KW-1185">Reference proteome</keyword>
<organism evidence="1 2">
    <name type="scientific">Actinomyces israelii</name>
    <dbReference type="NCBI Taxonomy" id="1659"/>
    <lineage>
        <taxon>Bacteria</taxon>
        <taxon>Bacillati</taxon>
        <taxon>Actinomycetota</taxon>
        <taxon>Actinomycetes</taxon>
        <taxon>Actinomycetales</taxon>
        <taxon>Actinomycetaceae</taxon>
        <taxon>Actinomyces</taxon>
    </lineage>
</organism>
<dbReference type="EMBL" id="JAPTMY010000012">
    <property type="protein sequence ID" value="MCZ0857784.1"/>
    <property type="molecule type" value="Genomic_DNA"/>
</dbReference>
<dbReference type="InterPro" id="IPR022291">
    <property type="entry name" value="Bacteriocin_synth_cyclodeHase"/>
</dbReference>
<evidence type="ECO:0000313" key="2">
    <source>
        <dbReference type="Proteomes" id="UP001072034"/>
    </source>
</evidence>
<dbReference type="NCBIfam" id="TIGR03882">
    <property type="entry name" value="cyclo_dehyd_2"/>
    <property type="match status" value="1"/>
</dbReference>
<sequence>MLLIDSVLLLLTIDGGMGRLHRLTLMTLHPRRPQRLATGHLLFTELSRKCHHMNSIPPNPMIQPWITAATEDNTVVIRHADRAVVFTGPGAKALMPELIAKLDGTSQVDAIINSFPAEKQAAISSAIDLLAHHNLLIEGTALTHTKDTPAPGLRNAASLAELLSPAITIDEIASRLSATHLHILTDLSNISHLKNILVESGFGFVETFPLSAVTEVERSLTQNSVVVVAPKLSSARELRQMNDIALEIGCRWTHILPYDGSYAIVGPLYIPGETGCYRCLQLRRRSTIEAADQQRIVDDDPDSILPTPLDEWTSPGQEVALWGLFAHLLSIECLRLYWAPAPLAGHIHTMEWKGNTVNTVRHRLFRVPRCPSCGPTDLGVPQPWFEAPATAAKKN</sequence>
<evidence type="ECO:0000313" key="1">
    <source>
        <dbReference type="EMBL" id="MCZ0857784.1"/>
    </source>
</evidence>
<gene>
    <name evidence="1" type="ORF">OHJ16_06970</name>
</gene>
<dbReference type="RefSeq" id="WP_268917307.1">
    <property type="nucleotide sequence ID" value="NZ_CP124548.1"/>
</dbReference>
<reference evidence="1" key="1">
    <citation type="submission" date="2022-10" db="EMBL/GenBank/DDBJ databases">
        <title>Genome sequence of Actinomyces israelii ATCC 10048.</title>
        <authorList>
            <person name="Watt R.M."/>
            <person name="Tong W.M."/>
        </authorList>
    </citation>
    <scope>NUCLEOTIDE SEQUENCE</scope>
    <source>
        <strain evidence="1">ATCC 10048</strain>
    </source>
</reference>